<dbReference type="CDD" id="cd00593">
    <property type="entry name" value="RIBOc"/>
    <property type="match status" value="1"/>
</dbReference>
<dbReference type="InterPro" id="IPR036389">
    <property type="entry name" value="RNase_III_sf"/>
</dbReference>
<keyword evidence="1" id="KW-0540">Nuclease</keyword>
<evidence type="ECO:0000313" key="7">
    <source>
        <dbReference type="EMBL" id="KAL2859801.1"/>
    </source>
</evidence>
<proteinExistence type="predicted"/>
<evidence type="ECO:0000256" key="3">
    <source>
        <dbReference type="ARBA" id="ARBA00022801"/>
    </source>
</evidence>
<keyword evidence="4" id="KW-0694">RNA-binding</keyword>
<dbReference type="Pfam" id="PF00035">
    <property type="entry name" value="dsrm"/>
    <property type="match status" value="1"/>
</dbReference>
<dbReference type="SMART" id="SM00535">
    <property type="entry name" value="RIBOc"/>
    <property type="match status" value="1"/>
</dbReference>
<keyword evidence="3" id="KW-0378">Hydrolase</keyword>
<reference evidence="7 8" key="1">
    <citation type="submission" date="2024-07" db="EMBL/GenBank/DDBJ databases">
        <title>Section-level genome sequencing and comparative genomics of Aspergillus sections Usti and Cavernicolus.</title>
        <authorList>
            <consortium name="Lawrence Berkeley National Laboratory"/>
            <person name="Nybo J.L."/>
            <person name="Vesth T.C."/>
            <person name="Theobald S."/>
            <person name="Frisvad J.C."/>
            <person name="Larsen T.O."/>
            <person name="Kjaerboelling I."/>
            <person name="Rothschild-Mancinelli K."/>
            <person name="Lyhne E.K."/>
            <person name="Kogle M.E."/>
            <person name="Barry K."/>
            <person name="Clum A."/>
            <person name="Na H."/>
            <person name="Ledsgaard L."/>
            <person name="Lin J."/>
            <person name="Lipzen A."/>
            <person name="Kuo A."/>
            <person name="Riley R."/>
            <person name="Mondo S."/>
            <person name="Labutti K."/>
            <person name="Haridas S."/>
            <person name="Pangalinan J."/>
            <person name="Salamov A.A."/>
            <person name="Simmons B.A."/>
            <person name="Magnuson J.K."/>
            <person name="Chen J."/>
            <person name="Drula E."/>
            <person name="Henrissat B."/>
            <person name="Wiebenga A."/>
            <person name="Lubbers R.J."/>
            <person name="Gomes A.C."/>
            <person name="Macurrencykelacurrency M.R."/>
            <person name="Stajich J."/>
            <person name="Grigoriev I.V."/>
            <person name="Mortensen U.H."/>
            <person name="De Vries R.P."/>
            <person name="Baker S.E."/>
            <person name="Andersen M.R."/>
        </authorList>
    </citation>
    <scope>NUCLEOTIDE SEQUENCE [LARGE SCALE GENOMIC DNA]</scope>
    <source>
        <strain evidence="7 8">CBS 449.75</strain>
    </source>
</reference>
<dbReference type="PANTHER" id="PTHR11207">
    <property type="entry name" value="RIBONUCLEASE III"/>
    <property type="match status" value="1"/>
</dbReference>
<dbReference type="PANTHER" id="PTHR11207:SF0">
    <property type="entry name" value="RIBONUCLEASE 3"/>
    <property type="match status" value="1"/>
</dbReference>
<comment type="caution">
    <text evidence="7">The sequence shown here is derived from an EMBL/GenBank/DDBJ whole genome shotgun (WGS) entry which is preliminary data.</text>
</comment>
<dbReference type="Pfam" id="PF00636">
    <property type="entry name" value="Ribonuclease_3"/>
    <property type="match status" value="1"/>
</dbReference>
<dbReference type="Gene3D" id="3.30.160.20">
    <property type="match status" value="1"/>
</dbReference>
<dbReference type="SUPFAM" id="SSF69065">
    <property type="entry name" value="RNase III domain-like"/>
    <property type="match status" value="1"/>
</dbReference>
<sequence length="354" mass="39346">MDRKRKSVFLSHRDETNSVTKKHRLKDSDVNKSFSTPSSFSDNTRNDVQVLRDLMGYLTPNIQNSDIQLSAGALKAAVDLTQALQRMPPSRNPPASSAGIDAAMSPKPSYHDIGLPPLPPIMDPGLERAAFTHPGMRNDPQATYDRLEILGDAYIELIATKLIWHRLLEIPSGRISQIRETLVKNETLAGYATKYGLDSRASVPRDYSNQPKRWTKTKGDLFEAYVAAVILSHPNGYSVAEQWLSQLWSPKLDTLEELGSNLQAKETLAKKVMRKGVRLRYIDEKPPVQHEGGTQTFYIGVYLTGWGWNNKHLGSGQGLNKTIAGNKAAQQALENEDIISTISTLKASYEIDSS</sequence>
<evidence type="ECO:0000256" key="1">
    <source>
        <dbReference type="ARBA" id="ARBA00022722"/>
    </source>
</evidence>
<dbReference type="Gene3D" id="1.10.1520.10">
    <property type="entry name" value="Ribonuclease III domain"/>
    <property type="match status" value="1"/>
</dbReference>
<feature type="region of interest" description="Disordered" evidence="5">
    <location>
        <begin position="1"/>
        <end position="22"/>
    </location>
</feature>
<dbReference type="SUPFAM" id="SSF54768">
    <property type="entry name" value="dsRNA-binding domain-like"/>
    <property type="match status" value="1"/>
</dbReference>
<dbReference type="EMBL" id="JBFXLQ010000116">
    <property type="protein sequence ID" value="KAL2859801.1"/>
    <property type="molecule type" value="Genomic_DNA"/>
</dbReference>
<evidence type="ECO:0000256" key="2">
    <source>
        <dbReference type="ARBA" id="ARBA00022759"/>
    </source>
</evidence>
<dbReference type="InterPro" id="IPR014720">
    <property type="entry name" value="dsRBD_dom"/>
</dbReference>
<dbReference type="GeneID" id="98145742"/>
<organism evidence="7 8">
    <name type="scientific">Aspergillus lucknowensis</name>
    <dbReference type="NCBI Taxonomy" id="176173"/>
    <lineage>
        <taxon>Eukaryota</taxon>
        <taxon>Fungi</taxon>
        <taxon>Dikarya</taxon>
        <taxon>Ascomycota</taxon>
        <taxon>Pezizomycotina</taxon>
        <taxon>Eurotiomycetes</taxon>
        <taxon>Eurotiomycetidae</taxon>
        <taxon>Eurotiales</taxon>
        <taxon>Aspergillaceae</taxon>
        <taxon>Aspergillus</taxon>
        <taxon>Aspergillus subgen. Nidulantes</taxon>
    </lineage>
</organism>
<evidence type="ECO:0000259" key="6">
    <source>
        <dbReference type="PROSITE" id="PS50142"/>
    </source>
</evidence>
<protein>
    <submittedName>
        <fullName evidence="7">Ribonuclease III domain-containing protein</fullName>
    </submittedName>
</protein>
<dbReference type="PROSITE" id="PS50142">
    <property type="entry name" value="RNASE_3_2"/>
    <property type="match status" value="1"/>
</dbReference>
<evidence type="ECO:0000313" key="8">
    <source>
        <dbReference type="Proteomes" id="UP001610432"/>
    </source>
</evidence>
<evidence type="ECO:0000256" key="5">
    <source>
        <dbReference type="SAM" id="MobiDB-lite"/>
    </source>
</evidence>
<dbReference type="RefSeq" id="XP_070880357.1">
    <property type="nucleotide sequence ID" value="XM_071030670.1"/>
</dbReference>
<keyword evidence="2" id="KW-0255">Endonuclease</keyword>
<dbReference type="InterPro" id="IPR000999">
    <property type="entry name" value="RNase_III_dom"/>
</dbReference>
<keyword evidence="8" id="KW-1185">Reference proteome</keyword>
<name>A0ABR4L5H9_9EURO</name>
<accession>A0ABR4L5H9</accession>
<dbReference type="Proteomes" id="UP001610432">
    <property type="component" value="Unassembled WGS sequence"/>
</dbReference>
<evidence type="ECO:0000256" key="4">
    <source>
        <dbReference type="ARBA" id="ARBA00022884"/>
    </source>
</evidence>
<gene>
    <name evidence="7" type="ORF">BJX67DRAFT_368763</name>
</gene>
<feature type="domain" description="RNase III" evidence="6">
    <location>
        <begin position="126"/>
        <end position="234"/>
    </location>
</feature>